<evidence type="ECO:0000256" key="2">
    <source>
        <dbReference type="ARBA" id="ARBA00012840"/>
    </source>
</evidence>
<feature type="coiled-coil region" evidence="9">
    <location>
        <begin position="75"/>
        <end position="125"/>
    </location>
</feature>
<comment type="caution">
    <text evidence="12">The sequence shown here is derived from an EMBL/GenBank/DDBJ whole genome shotgun (WGS) entry which is preliminary data.</text>
</comment>
<accession>A0AAW2HSD8</accession>
<reference evidence="12" key="1">
    <citation type="journal article" date="2024" name="Gigascience">
        <title>Chromosome-level genome of the poultry shaft louse Menopon gallinae provides insight into the host-switching and adaptive evolution of parasitic lice.</title>
        <authorList>
            <person name="Xu Y."/>
            <person name="Ma L."/>
            <person name="Liu S."/>
            <person name="Liang Y."/>
            <person name="Liu Q."/>
            <person name="He Z."/>
            <person name="Tian L."/>
            <person name="Duan Y."/>
            <person name="Cai W."/>
            <person name="Li H."/>
            <person name="Song F."/>
        </authorList>
    </citation>
    <scope>NUCLEOTIDE SEQUENCE</scope>
    <source>
        <strain evidence="12">Cailab_2023a</strain>
    </source>
</reference>
<evidence type="ECO:0000256" key="10">
    <source>
        <dbReference type="SAM" id="SignalP"/>
    </source>
</evidence>
<feature type="binding site" evidence="8">
    <location>
        <position position="297"/>
    </location>
    <ligand>
        <name>L-serine</name>
        <dbReference type="ChEBI" id="CHEBI:33384"/>
    </ligand>
</feature>
<protein>
    <recommendedName>
        <fullName evidence="2">serine--tRNA ligase</fullName>
        <ecNumber evidence="2">6.1.1.11</ecNumber>
    </recommendedName>
    <alternativeName>
        <fullName evidence="7">Seryl-tRNA synthetase</fullName>
    </alternativeName>
</protein>
<dbReference type="PIRSF" id="PIRSF001529">
    <property type="entry name" value="Ser-tRNA-synth_IIa"/>
    <property type="match status" value="1"/>
</dbReference>
<dbReference type="InterPro" id="IPR006195">
    <property type="entry name" value="aa-tRNA-synth_II"/>
</dbReference>
<feature type="chain" id="PRO_5044477020" description="serine--tRNA ligase" evidence="10">
    <location>
        <begin position="17"/>
        <end position="456"/>
    </location>
</feature>
<evidence type="ECO:0000256" key="3">
    <source>
        <dbReference type="ARBA" id="ARBA00022598"/>
    </source>
</evidence>
<dbReference type="InterPro" id="IPR002317">
    <property type="entry name" value="Ser-tRNA-ligase_type_1"/>
</dbReference>
<dbReference type="EMBL" id="JARGDH010000003">
    <property type="protein sequence ID" value="KAL0272759.1"/>
    <property type="molecule type" value="Genomic_DNA"/>
</dbReference>
<keyword evidence="9" id="KW-0175">Coiled coil</keyword>
<dbReference type="EC" id="6.1.1.11" evidence="2"/>
<keyword evidence="3" id="KW-0436">Ligase</keyword>
<comment type="similarity">
    <text evidence="1">Belongs to the class-II aminoacyl-tRNA synthetase family. Type-1 seryl-tRNA synthetase subfamily.</text>
</comment>
<dbReference type="GO" id="GO:0005524">
    <property type="term" value="F:ATP binding"/>
    <property type="evidence" value="ECO:0007669"/>
    <property type="project" value="UniProtKB-KW"/>
</dbReference>
<keyword evidence="4" id="KW-0547">Nucleotide-binding</keyword>
<dbReference type="GO" id="GO:0006434">
    <property type="term" value="P:seryl-tRNA aminoacylation"/>
    <property type="evidence" value="ECO:0007669"/>
    <property type="project" value="InterPro"/>
</dbReference>
<evidence type="ECO:0000313" key="12">
    <source>
        <dbReference type="EMBL" id="KAL0272757.1"/>
    </source>
</evidence>
<dbReference type="InterPro" id="IPR045864">
    <property type="entry name" value="aa-tRNA-synth_II/BPL/LPL"/>
</dbReference>
<dbReference type="PANTHER" id="PTHR11778">
    <property type="entry name" value="SERYL-TRNA SYNTHETASE"/>
    <property type="match status" value="1"/>
</dbReference>
<organism evidence="12">
    <name type="scientific">Menopon gallinae</name>
    <name type="common">poultry shaft louse</name>
    <dbReference type="NCBI Taxonomy" id="328185"/>
    <lineage>
        <taxon>Eukaryota</taxon>
        <taxon>Metazoa</taxon>
        <taxon>Ecdysozoa</taxon>
        <taxon>Arthropoda</taxon>
        <taxon>Hexapoda</taxon>
        <taxon>Insecta</taxon>
        <taxon>Pterygota</taxon>
        <taxon>Neoptera</taxon>
        <taxon>Paraneoptera</taxon>
        <taxon>Psocodea</taxon>
        <taxon>Troctomorpha</taxon>
        <taxon>Phthiraptera</taxon>
        <taxon>Amblycera</taxon>
        <taxon>Menoponidae</taxon>
        <taxon>Menopon</taxon>
    </lineage>
</organism>
<dbReference type="Gene3D" id="3.30.930.10">
    <property type="entry name" value="Bira Bifunctional Protein, Domain 2"/>
    <property type="match status" value="1"/>
</dbReference>
<evidence type="ECO:0000256" key="9">
    <source>
        <dbReference type="SAM" id="Coils"/>
    </source>
</evidence>
<evidence type="ECO:0000256" key="1">
    <source>
        <dbReference type="ARBA" id="ARBA00010728"/>
    </source>
</evidence>
<evidence type="ECO:0000256" key="6">
    <source>
        <dbReference type="ARBA" id="ARBA00023146"/>
    </source>
</evidence>
<name>A0AAW2HSD8_9NEOP</name>
<dbReference type="PROSITE" id="PS50862">
    <property type="entry name" value="AA_TRNA_LIGASE_II"/>
    <property type="match status" value="1"/>
</dbReference>
<dbReference type="EMBL" id="JARGDH010000003">
    <property type="protein sequence ID" value="KAL0272758.1"/>
    <property type="molecule type" value="Genomic_DNA"/>
</dbReference>
<keyword evidence="5" id="KW-0067">ATP-binding</keyword>
<proteinExistence type="inferred from homology"/>
<keyword evidence="6" id="KW-0030">Aminoacyl-tRNA synthetase</keyword>
<dbReference type="InterPro" id="IPR042103">
    <property type="entry name" value="SerRS_1_N_sf"/>
</dbReference>
<evidence type="ECO:0000256" key="8">
    <source>
        <dbReference type="PIRSR" id="PIRSR001529-1"/>
    </source>
</evidence>
<dbReference type="AlphaFoldDB" id="A0AAW2HSD8"/>
<dbReference type="EMBL" id="JARGDH010000003">
    <property type="protein sequence ID" value="KAL0272760.1"/>
    <property type="molecule type" value="Genomic_DNA"/>
</dbReference>
<evidence type="ECO:0000256" key="4">
    <source>
        <dbReference type="ARBA" id="ARBA00022741"/>
    </source>
</evidence>
<dbReference type="Gene3D" id="1.10.287.40">
    <property type="entry name" value="Serine-tRNA synthetase, tRNA binding domain"/>
    <property type="match status" value="1"/>
</dbReference>
<evidence type="ECO:0000259" key="11">
    <source>
        <dbReference type="PROSITE" id="PS50862"/>
    </source>
</evidence>
<keyword evidence="10" id="KW-0732">Signal</keyword>
<dbReference type="EMBL" id="JARGDH010000003">
    <property type="protein sequence ID" value="KAL0272757.1"/>
    <property type="molecule type" value="Genomic_DNA"/>
</dbReference>
<dbReference type="InterPro" id="IPR002314">
    <property type="entry name" value="aa-tRNA-synt_IIb"/>
</dbReference>
<evidence type="ECO:0000256" key="7">
    <source>
        <dbReference type="ARBA" id="ARBA00031113"/>
    </source>
</evidence>
<dbReference type="GO" id="GO:0004828">
    <property type="term" value="F:serine-tRNA ligase activity"/>
    <property type="evidence" value="ECO:0007669"/>
    <property type="project" value="UniProtKB-EC"/>
</dbReference>
<dbReference type="SUPFAM" id="SSF55681">
    <property type="entry name" value="Class II aaRS and biotin synthetases"/>
    <property type="match status" value="1"/>
</dbReference>
<evidence type="ECO:0000256" key="5">
    <source>
        <dbReference type="ARBA" id="ARBA00022840"/>
    </source>
</evidence>
<dbReference type="SUPFAM" id="SSF46589">
    <property type="entry name" value="tRNA-binding arm"/>
    <property type="match status" value="1"/>
</dbReference>
<feature type="binding site" evidence="8">
    <location>
        <position position="320"/>
    </location>
    <ligand>
        <name>L-serine</name>
        <dbReference type="ChEBI" id="CHEBI:33384"/>
    </ligand>
</feature>
<dbReference type="InterPro" id="IPR010978">
    <property type="entry name" value="tRNA-bd_arm"/>
</dbReference>
<gene>
    <name evidence="12" type="ORF">PYX00_005614</name>
</gene>
<dbReference type="Pfam" id="PF00587">
    <property type="entry name" value="tRNA-synt_2b"/>
    <property type="match status" value="1"/>
</dbReference>
<feature type="site" description="Important for serine binding" evidence="8">
    <location>
        <position position="422"/>
    </location>
</feature>
<feature type="signal peptide" evidence="10">
    <location>
        <begin position="1"/>
        <end position="16"/>
    </location>
</feature>
<feature type="domain" description="Aminoacyl-transfer RNA synthetases class-II family profile" evidence="11">
    <location>
        <begin position="212"/>
        <end position="447"/>
    </location>
</feature>
<sequence>MALTLKLITLLRTVSSRCYSSPVLQHMKIASTNKFVAPVIDFAKQMEELPKLQENVRLRKMELDTDKLKSLWDLLKHMQATKTQLEQRKTEILDRMQDFKKIGKNAEAAEELAKLKLESKMVREDLKTLMTGFWEVEEKIMVSGLMIPNELHTDTPWTEDKVVHEFGRPPTVTDPVSHLDIGRSLGLIDYRDPSCFFLKNEAALFEVSSAFFFADALKKYDFMPFCNPDYARSSIVNGFGISSDQSDSVFTIKENIDKKNFNLHLVGGASIYPFCAFHTRQTVNFSSLPLKYFTVGRQYSPSSLDSKYGLYDTWQRTTNEIFILTANDTNEMMSVFQETLAMVISLYEKLNHHFRVVYLKASALESWESLRASFQMYSCHEGKYVEIGKLSISDSFICQRLLMTYQMSEKDRKRFMKMISGTAVDITKLLACLLEQRSNNADKFAMPDCLKSHWSV</sequence>